<evidence type="ECO:0000256" key="4">
    <source>
        <dbReference type="SAM" id="MobiDB-lite"/>
    </source>
</evidence>
<accession>A0A927H1A0</accession>
<evidence type="ECO:0000259" key="5">
    <source>
        <dbReference type="Pfam" id="PF00392"/>
    </source>
</evidence>
<dbReference type="InterPro" id="IPR036388">
    <property type="entry name" value="WH-like_DNA-bd_sf"/>
</dbReference>
<dbReference type="AlphaFoldDB" id="A0A927H1A0"/>
<dbReference type="RefSeq" id="WP_190930566.1">
    <property type="nucleotide sequence ID" value="NZ_JACXJA010000035.1"/>
</dbReference>
<proteinExistence type="predicted"/>
<dbReference type="SUPFAM" id="SSF46785">
    <property type="entry name" value="Winged helix' DNA-binding domain"/>
    <property type="match status" value="1"/>
</dbReference>
<evidence type="ECO:0000313" key="7">
    <source>
        <dbReference type="Proteomes" id="UP000639396"/>
    </source>
</evidence>
<dbReference type="GO" id="GO:0003677">
    <property type="term" value="F:DNA binding"/>
    <property type="evidence" value="ECO:0007669"/>
    <property type="project" value="UniProtKB-KW"/>
</dbReference>
<dbReference type="Pfam" id="PF00392">
    <property type="entry name" value="GntR"/>
    <property type="match status" value="1"/>
</dbReference>
<sequence>MEHMVQVLRQEILRGVYTAGDYLPSEPAHASRFGLSNKSVRKRKTNLRDMEQEGLLADFQQCYPWVRVEAKAYETFPDLDEQTQSDSRQQTGGQGQGERYRGCLRGRAVVRPTALHR</sequence>
<evidence type="ECO:0000313" key="6">
    <source>
        <dbReference type="EMBL" id="MBD2864946.1"/>
    </source>
</evidence>
<protein>
    <submittedName>
        <fullName evidence="6">GntR family transcriptional regulator</fullName>
    </submittedName>
</protein>
<name>A0A927H1A0_9BACL</name>
<reference evidence="6" key="1">
    <citation type="submission" date="2020-09" db="EMBL/GenBank/DDBJ databases">
        <title>A novel bacterium of genus Paenibacillus, isolated from South China Sea.</title>
        <authorList>
            <person name="Huang H."/>
            <person name="Mo K."/>
            <person name="Hu Y."/>
        </authorList>
    </citation>
    <scope>NUCLEOTIDE SEQUENCE</scope>
    <source>
        <strain evidence="6">IB182363</strain>
    </source>
</reference>
<dbReference type="InterPro" id="IPR036390">
    <property type="entry name" value="WH_DNA-bd_sf"/>
</dbReference>
<evidence type="ECO:0000256" key="3">
    <source>
        <dbReference type="ARBA" id="ARBA00023163"/>
    </source>
</evidence>
<dbReference type="GO" id="GO:0003700">
    <property type="term" value="F:DNA-binding transcription factor activity"/>
    <property type="evidence" value="ECO:0007669"/>
    <property type="project" value="InterPro"/>
</dbReference>
<feature type="domain" description="HTH gntR-type" evidence="5">
    <location>
        <begin position="3"/>
        <end position="56"/>
    </location>
</feature>
<dbReference type="Proteomes" id="UP000639396">
    <property type="component" value="Unassembled WGS sequence"/>
</dbReference>
<dbReference type="Gene3D" id="1.10.10.10">
    <property type="entry name" value="Winged helix-like DNA-binding domain superfamily/Winged helix DNA-binding domain"/>
    <property type="match status" value="1"/>
</dbReference>
<organism evidence="6 7">
    <name type="scientific">Paenibacillus oceani</name>
    <dbReference type="NCBI Taxonomy" id="2772510"/>
    <lineage>
        <taxon>Bacteria</taxon>
        <taxon>Bacillati</taxon>
        <taxon>Bacillota</taxon>
        <taxon>Bacilli</taxon>
        <taxon>Bacillales</taxon>
        <taxon>Paenibacillaceae</taxon>
        <taxon>Paenibacillus</taxon>
    </lineage>
</organism>
<dbReference type="EMBL" id="JACXJA010000035">
    <property type="protein sequence ID" value="MBD2864946.1"/>
    <property type="molecule type" value="Genomic_DNA"/>
</dbReference>
<feature type="region of interest" description="Disordered" evidence="4">
    <location>
        <begin position="77"/>
        <end position="117"/>
    </location>
</feature>
<gene>
    <name evidence="6" type="ORF">IDH45_23485</name>
</gene>
<comment type="caution">
    <text evidence="6">The sequence shown here is derived from an EMBL/GenBank/DDBJ whole genome shotgun (WGS) entry which is preliminary data.</text>
</comment>
<dbReference type="InterPro" id="IPR000524">
    <property type="entry name" value="Tscrpt_reg_HTH_GntR"/>
</dbReference>
<evidence type="ECO:0000256" key="2">
    <source>
        <dbReference type="ARBA" id="ARBA00023125"/>
    </source>
</evidence>
<keyword evidence="3" id="KW-0804">Transcription</keyword>
<keyword evidence="7" id="KW-1185">Reference proteome</keyword>
<evidence type="ECO:0000256" key="1">
    <source>
        <dbReference type="ARBA" id="ARBA00023015"/>
    </source>
</evidence>
<keyword evidence="2" id="KW-0238">DNA-binding</keyword>
<keyword evidence="1" id="KW-0805">Transcription regulation</keyword>